<keyword evidence="4" id="KW-1185">Reference proteome</keyword>
<dbReference type="RefSeq" id="WP_076877548.1">
    <property type="nucleotide sequence ID" value="NZ_MLCN01000012.1"/>
</dbReference>
<evidence type="ECO:0000256" key="1">
    <source>
        <dbReference type="SAM" id="MobiDB-lite"/>
    </source>
</evidence>
<evidence type="ECO:0000313" key="4">
    <source>
        <dbReference type="Proteomes" id="UP000192132"/>
    </source>
</evidence>
<proteinExistence type="predicted"/>
<gene>
    <name evidence="3" type="ORF">BKE30_05100</name>
</gene>
<name>A0A1S8CXZ8_9GAMM</name>
<feature type="chain" id="PRO_5010565961" evidence="2">
    <location>
        <begin position="26"/>
        <end position="121"/>
    </location>
</feature>
<feature type="region of interest" description="Disordered" evidence="1">
    <location>
        <begin position="45"/>
        <end position="121"/>
    </location>
</feature>
<feature type="compositionally biased region" description="Low complexity" evidence="1">
    <location>
        <begin position="54"/>
        <end position="104"/>
    </location>
</feature>
<comment type="caution">
    <text evidence="3">The sequence shown here is derived from an EMBL/GenBank/DDBJ whole genome shotgun (WGS) entry which is preliminary data.</text>
</comment>
<sequence length="121" mass="12463">MKNLKQLATLTALTGALCAPMLAMAEPAPPKGTTVNSIPLTTVQTNMRGSDGQMMPSMNTGNNSSMNTTSGAQMGSMSSNMHNSTSTPSNNMGTPMTSDMNMSDNSDESDAPVTSPQATTP</sequence>
<feature type="compositionally biased region" description="Polar residues" evidence="1">
    <location>
        <begin position="112"/>
        <end position="121"/>
    </location>
</feature>
<protein>
    <submittedName>
        <fullName evidence="3">Uncharacterized protein</fullName>
    </submittedName>
</protein>
<dbReference type="EMBL" id="MLCN01000012">
    <property type="protein sequence ID" value="ONG41350.1"/>
    <property type="molecule type" value="Genomic_DNA"/>
</dbReference>
<dbReference type="AlphaFoldDB" id="A0A1S8CXZ8"/>
<evidence type="ECO:0000256" key="2">
    <source>
        <dbReference type="SAM" id="SignalP"/>
    </source>
</evidence>
<accession>A0A1S8CXZ8</accession>
<keyword evidence="2" id="KW-0732">Signal</keyword>
<organism evidence="3 4">
    <name type="scientific">Alkanindiges hydrocarboniclasticus</name>
    <dbReference type="NCBI Taxonomy" id="1907941"/>
    <lineage>
        <taxon>Bacteria</taxon>
        <taxon>Pseudomonadati</taxon>
        <taxon>Pseudomonadota</taxon>
        <taxon>Gammaproteobacteria</taxon>
        <taxon>Moraxellales</taxon>
        <taxon>Moraxellaceae</taxon>
        <taxon>Alkanindiges</taxon>
    </lineage>
</organism>
<feature type="signal peptide" evidence="2">
    <location>
        <begin position="1"/>
        <end position="25"/>
    </location>
</feature>
<dbReference type="Proteomes" id="UP000192132">
    <property type="component" value="Unassembled WGS sequence"/>
</dbReference>
<evidence type="ECO:0000313" key="3">
    <source>
        <dbReference type="EMBL" id="ONG41350.1"/>
    </source>
</evidence>
<reference evidence="3 4" key="1">
    <citation type="submission" date="2016-10" db="EMBL/GenBank/DDBJ databases">
        <title>Draft Genome sequence of Alkanindiges sp. strain H1.</title>
        <authorList>
            <person name="Subhash Y."/>
            <person name="Lee S."/>
        </authorList>
    </citation>
    <scope>NUCLEOTIDE SEQUENCE [LARGE SCALE GENOMIC DNA]</scope>
    <source>
        <strain evidence="3 4">H1</strain>
    </source>
</reference>